<feature type="transmembrane region" description="Helical" evidence="9">
    <location>
        <begin position="428"/>
        <end position="455"/>
    </location>
</feature>
<feature type="transmembrane region" description="Helical" evidence="9">
    <location>
        <begin position="319"/>
        <end position="351"/>
    </location>
</feature>
<dbReference type="NCBIfam" id="TIGR00924">
    <property type="entry name" value="yjdL_sub1_fam"/>
    <property type="match status" value="1"/>
</dbReference>
<feature type="transmembrane region" description="Helical" evidence="9">
    <location>
        <begin position="187"/>
        <end position="206"/>
    </location>
</feature>
<evidence type="ECO:0000256" key="6">
    <source>
        <dbReference type="ARBA" id="ARBA00022989"/>
    </source>
</evidence>
<dbReference type="Proteomes" id="UP001524547">
    <property type="component" value="Unassembled WGS sequence"/>
</dbReference>
<protein>
    <submittedName>
        <fullName evidence="10">Oligopeptide:H+ symporter</fullName>
    </submittedName>
</protein>
<evidence type="ECO:0000256" key="4">
    <source>
        <dbReference type="ARBA" id="ARBA00022692"/>
    </source>
</evidence>
<feature type="transmembrane region" description="Helical" evidence="9">
    <location>
        <begin position="29"/>
        <end position="53"/>
    </location>
</feature>
<evidence type="ECO:0000256" key="1">
    <source>
        <dbReference type="ARBA" id="ARBA00004651"/>
    </source>
</evidence>
<evidence type="ECO:0000313" key="11">
    <source>
        <dbReference type="Proteomes" id="UP001524547"/>
    </source>
</evidence>
<dbReference type="InterPro" id="IPR005279">
    <property type="entry name" value="Dipep/tripep_permease"/>
</dbReference>
<feature type="transmembrane region" description="Helical" evidence="9">
    <location>
        <begin position="94"/>
        <end position="112"/>
    </location>
</feature>
<feature type="transmembrane region" description="Helical" evidence="9">
    <location>
        <begin position="156"/>
        <end position="175"/>
    </location>
</feature>
<evidence type="ECO:0000256" key="5">
    <source>
        <dbReference type="ARBA" id="ARBA00022856"/>
    </source>
</evidence>
<name>A0ABT1W0Y7_9PROT</name>
<gene>
    <name evidence="10" type="ORF">NFI88_11770</name>
</gene>
<feature type="transmembrane region" description="Helical" evidence="9">
    <location>
        <begin position="227"/>
        <end position="244"/>
    </location>
</feature>
<dbReference type="SUPFAM" id="SSF103473">
    <property type="entry name" value="MFS general substrate transporter"/>
    <property type="match status" value="1"/>
</dbReference>
<keyword evidence="7 9" id="KW-0472">Membrane</keyword>
<evidence type="ECO:0000256" key="7">
    <source>
        <dbReference type="ARBA" id="ARBA00023136"/>
    </source>
</evidence>
<proteinExistence type="predicted"/>
<dbReference type="PANTHER" id="PTHR23517:SF15">
    <property type="entry name" value="PROTON-DEPENDENT OLIGOPEPTIDE FAMILY TRANSPORT PROTEIN"/>
    <property type="match status" value="1"/>
</dbReference>
<keyword evidence="3" id="KW-1003">Cell membrane</keyword>
<feature type="transmembrane region" description="Helical" evidence="9">
    <location>
        <begin position="363"/>
        <end position="382"/>
    </location>
</feature>
<keyword evidence="2" id="KW-0813">Transport</keyword>
<evidence type="ECO:0000256" key="3">
    <source>
        <dbReference type="ARBA" id="ARBA00022475"/>
    </source>
</evidence>
<keyword evidence="5" id="KW-0571">Peptide transport</keyword>
<dbReference type="CDD" id="cd17346">
    <property type="entry name" value="MFS_DtpA_like"/>
    <property type="match status" value="1"/>
</dbReference>
<comment type="subcellular location">
    <subcellularLocation>
        <location evidence="1">Cell membrane</location>
        <topology evidence="1">Multi-pass membrane protein</topology>
    </subcellularLocation>
</comment>
<dbReference type="InterPro" id="IPR050171">
    <property type="entry name" value="MFS_Transporters"/>
</dbReference>
<dbReference type="PANTHER" id="PTHR23517">
    <property type="entry name" value="RESISTANCE PROTEIN MDTM, PUTATIVE-RELATED-RELATED"/>
    <property type="match status" value="1"/>
</dbReference>
<evidence type="ECO:0000256" key="8">
    <source>
        <dbReference type="SAM" id="MobiDB-lite"/>
    </source>
</evidence>
<reference evidence="10 11" key="1">
    <citation type="submission" date="2022-06" db="EMBL/GenBank/DDBJ databases">
        <title>Rhizosaccharibacter gen. nov. sp. nov. KSS12, endophytic bacteria isolated from sugarcane.</title>
        <authorList>
            <person name="Pitiwittayakul N."/>
        </authorList>
    </citation>
    <scope>NUCLEOTIDE SEQUENCE [LARGE SCALE GENOMIC DNA]</scope>
    <source>
        <strain evidence="10 11">KSS12</strain>
    </source>
</reference>
<feature type="transmembrane region" description="Helical" evidence="9">
    <location>
        <begin position="402"/>
        <end position="421"/>
    </location>
</feature>
<keyword evidence="4 9" id="KW-0812">Transmembrane</keyword>
<evidence type="ECO:0000256" key="2">
    <source>
        <dbReference type="ARBA" id="ARBA00022448"/>
    </source>
</evidence>
<feature type="region of interest" description="Disordered" evidence="8">
    <location>
        <begin position="1"/>
        <end position="21"/>
    </location>
</feature>
<dbReference type="Gene3D" id="1.20.1250.20">
    <property type="entry name" value="MFS general substrate transporter like domains"/>
    <property type="match status" value="1"/>
</dbReference>
<keyword evidence="5" id="KW-0653">Protein transport</keyword>
<keyword evidence="11" id="KW-1185">Reference proteome</keyword>
<dbReference type="InterPro" id="IPR000109">
    <property type="entry name" value="POT_fam"/>
</dbReference>
<accession>A0ABT1W0Y7</accession>
<feature type="transmembrane region" description="Helical" evidence="9">
    <location>
        <begin position="250"/>
        <end position="269"/>
    </location>
</feature>
<sequence>MAVSALDPTVLDPADRPRQPDSRRRSFQVVLLVEIWERFGYYGMQALLLLFLVNRLGYADRDATLLWGAFAALTYAAPAIGGWLGDQVLGSRRAMVLGAAGLALGYGLLTTQVAGGDAGWLGMAMALVCVGNGLFKPNAGNLVRRIYENDDKRLDAAFTLYYMGVNIGATVSQLLTPWLRDRFGWPVAFGVCAIGLVLALGGYAVLRGRLRGIGSAPDERPVPARTALLVGLGIVVAVVAVAVVLRHAALARTCVWLAGLAILAAWTFIFQRATRPERPGLLVAYLLTLQIILFFIFYQQQSTSLTLFALRNVSPDFRVLGVTLFSFSAAQFQALNPIWIMVMSPVLAVVYNRLGSRGSDLPIAGKFLLGFGCVTAAFVLWWGCTFSGGSALVSPWALVWGYAAQSLGELLTSGLGLAMVARYAPQRLGAFMMGAFFVAVGVAMYLGSMVANLAALPPGLEHVSPDQTLPIYHALFGRLTLLGVGSMVLCAVALPWLRRWDRAHRLTVEAS</sequence>
<feature type="transmembrane region" description="Helical" evidence="9">
    <location>
        <begin position="281"/>
        <end position="299"/>
    </location>
</feature>
<evidence type="ECO:0000313" key="10">
    <source>
        <dbReference type="EMBL" id="MCQ8241513.1"/>
    </source>
</evidence>
<organism evidence="10 11">
    <name type="scientific">Rhizosaccharibacter radicis</name>
    <dbReference type="NCBI Taxonomy" id="2782605"/>
    <lineage>
        <taxon>Bacteria</taxon>
        <taxon>Pseudomonadati</taxon>
        <taxon>Pseudomonadota</taxon>
        <taxon>Alphaproteobacteria</taxon>
        <taxon>Acetobacterales</taxon>
        <taxon>Acetobacteraceae</taxon>
        <taxon>Rhizosaccharibacter</taxon>
    </lineage>
</organism>
<feature type="transmembrane region" description="Helical" evidence="9">
    <location>
        <begin position="475"/>
        <end position="497"/>
    </location>
</feature>
<dbReference type="EMBL" id="JAMZEJ010000007">
    <property type="protein sequence ID" value="MCQ8241513.1"/>
    <property type="molecule type" value="Genomic_DNA"/>
</dbReference>
<evidence type="ECO:0000256" key="9">
    <source>
        <dbReference type="SAM" id="Phobius"/>
    </source>
</evidence>
<dbReference type="RefSeq" id="WP_422920263.1">
    <property type="nucleotide sequence ID" value="NZ_JAMZEJ010000007.1"/>
</dbReference>
<dbReference type="Pfam" id="PF00854">
    <property type="entry name" value="PTR2"/>
    <property type="match status" value="1"/>
</dbReference>
<comment type="caution">
    <text evidence="10">The sequence shown here is derived from an EMBL/GenBank/DDBJ whole genome shotgun (WGS) entry which is preliminary data.</text>
</comment>
<feature type="transmembrane region" description="Helical" evidence="9">
    <location>
        <begin position="65"/>
        <end position="85"/>
    </location>
</feature>
<dbReference type="InterPro" id="IPR036259">
    <property type="entry name" value="MFS_trans_sf"/>
</dbReference>
<keyword evidence="6 9" id="KW-1133">Transmembrane helix</keyword>